<proteinExistence type="predicted"/>
<evidence type="ECO:0000313" key="1">
    <source>
        <dbReference type="EMBL" id="MCQ4118936.1"/>
    </source>
</evidence>
<dbReference type="SUPFAM" id="SSF159245">
    <property type="entry name" value="AttH-like"/>
    <property type="match status" value="1"/>
</dbReference>
<keyword evidence="2" id="KW-1185">Reference proteome</keyword>
<dbReference type="EMBL" id="JANFQF010000005">
    <property type="protein sequence ID" value="MCQ4118936.1"/>
    <property type="molecule type" value="Genomic_DNA"/>
</dbReference>
<name>A0ABT1Q9M2_9NOCA</name>
<dbReference type="Proteomes" id="UP001524501">
    <property type="component" value="Unassembled WGS sequence"/>
</dbReference>
<evidence type="ECO:0000313" key="2">
    <source>
        <dbReference type="Proteomes" id="UP001524501"/>
    </source>
</evidence>
<comment type="caution">
    <text evidence="1">The sequence shown here is derived from an EMBL/GenBank/DDBJ whole genome shotgun (WGS) entry which is preliminary data.</text>
</comment>
<dbReference type="RefSeq" id="WP_255966761.1">
    <property type="nucleotide sequence ID" value="NZ_JANFQF010000005.1"/>
</dbReference>
<sequence>MFVPKGRPESAIGELWFVFFDGESGEHTVMKEELPIAQCAFATTSFDVRIGDAVLSPGRLIGGGSSEGIRCEWDLSYSSSHDPVFLQSRRAYSLPFPKAKSLIAHPLAVFSGVLNVGDRVVQVQDWVGSQNHNWGSAHTDRYAFAQVAGFDEEPDSFLEIATAQVRVGPLRTPWATMMVLRARGREYDMSSLIRAVRNEGKYSFFEWDFVTENDQARITGRITAPRDAFVGLVYYNPSGGIKHCINTKIGSCELEVNDKTDGHSFRLSTSHRALFEILTDERRHGVGIRA</sequence>
<gene>
    <name evidence="1" type="ORF">NOF53_07085</name>
</gene>
<organism evidence="1 2">
    <name type="scientific">Rhodococcus tibetensis</name>
    <dbReference type="NCBI Taxonomy" id="2965064"/>
    <lineage>
        <taxon>Bacteria</taxon>
        <taxon>Bacillati</taxon>
        <taxon>Actinomycetota</taxon>
        <taxon>Actinomycetes</taxon>
        <taxon>Mycobacteriales</taxon>
        <taxon>Nocardiaceae</taxon>
        <taxon>Rhodococcus</taxon>
    </lineage>
</organism>
<accession>A0ABT1Q9M2</accession>
<protein>
    <submittedName>
        <fullName evidence="1">Uncharacterized protein</fullName>
    </submittedName>
</protein>
<reference evidence="1 2" key="1">
    <citation type="submission" date="2022-07" db="EMBL/GenBank/DDBJ databases">
        <title>Degradation activity of malathion, p-nitrophenol and potential low-temperature adaptation strategy of Rhodococcus sp. FXJ9.536.</title>
        <authorList>
            <person name="Huang J."/>
            <person name="Huang Y."/>
        </authorList>
    </citation>
    <scope>NUCLEOTIDE SEQUENCE [LARGE SCALE GENOMIC DNA]</scope>
    <source>
        <strain evidence="1 2">FXJ9.536</strain>
    </source>
</reference>